<dbReference type="eggNOG" id="COG0225">
    <property type="taxonomic scope" value="Bacteria"/>
</dbReference>
<evidence type="ECO:0000313" key="7">
    <source>
        <dbReference type="Proteomes" id="UP000000647"/>
    </source>
</evidence>
<keyword evidence="1 4" id="KW-0560">Oxidoreductase</keyword>
<dbReference type="InterPro" id="IPR036509">
    <property type="entry name" value="Met_Sox_Rdtase_MsrA_sf"/>
</dbReference>
<dbReference type="InterPro" id="IPR002569">
    <property type="entry name" value="Met_Sox_Rdtase_MsrA_dom"/>
</dbReference>
<dbReference type="PANTHER" id="PTHR43774:SF1">
    <property type="entry name" value="PEPTIDE METHIONINE SULFOXIDE REDUCTASE MSRA 2"/>
    <property type="match status" value="1"/>
</dbReference>
<dbReference type="HOGENOM" id="CLU_031040_10_0_6"/>
<comment type="catalytic activity">
    <reaction evidence="2 4">
        <text>L-methionyl-[protein] + [thioredoxin]-disulfide + H2O = L-methionyl-(S)-S-oxide-[protein] + [thioredoxin]-dithiol</text>
        <dbReference type="Rhea" id="RHEA:14217"/>
        <dbReference type="Rhea" id="RHEA-COMP:10698"/>
        <dbReference type="Rhea" id="RHEA-COMP:10700"/>
        <dbReference type="Rhea" id="RHEA-COMP:12313"/>
        <dbReference type="Rhea" id="RHEA-COMP:12315"/>
        <dbReference type="ChEBI" id="CHEBI:15377"/>
        <dbReference type="ChEBI" id="CHEBI:16044"/>
        <dbReference type="ChEBI" id="CHEBI:29950"/>
        <dbReference type="ChEBI" id="CHEBI:44120"/>
        <dbReference type="ChEBI" id="CHEBI:50058"/>
        <dbReference type="EC" id="1.8.4.11"/>
    </reaction>
</comment>
<protein>
    <recommendedName>
        <fullName evidence="4">Peptide methionine sulfoxide reductase MsrA</fullName>
        <shortName evidence="4">Protein-methionine-S-oxide reductase</shortName>
        <ecNumber evidence="4">1.8.4.11</ecNumber>
    </recommendedName>
    <alternativeName>
        <fullName evidence="4">Peptide-methionine (S)-S-oxide reductase</fullName>
        <shortName evidence="4">Peptide Met(O) reductase</shortName>
    </alternativeName>
</protein>
<dbReference type="PANTHER" id="PTHR43774">
    <property type="entry name" value="PEPTIDE METHIONINE SULFOXIDE REDUCTASE"/>
    <property type="match status" value="1"/>
</dbReference>
<accession>A1WWT5</accession>
<dbReference type="SUPFAM" id="SSF55068">
    <property type="entry name" value="Peptide methionine sulfoxide reductase"/>
    <property type="match status" value="1"/>
</dbReference>
<dbReference type="AlphaFoldDB" id="A1WWT5"/>
<dbReference type="KEGG" id="hha:Hhal_1380"/>
<comment type="catalytic activity">
    <reaction evidence="3 4">
        <text>[thioredoxin]-disulfide + L-methionine + H2O = L-methionine (S)-S-oxide + [thioredoxin]-dithiol</text>
        <dbReference type="Rhea" id="RHEA:19993"/>
        <dbReference type="Rhea" id="RHEA-COMP:10698"/>
        <dbReference type="Rhea" id="RHEA-COMP:10700"/>
        <dbReference type="ChEBI" id="CHEBI:15377"/>
        <dbReference type="ChEBI" id="CHEBI:29950"/>
        <dbReference type="ChEBI" id="CHEBI:50058"/>
        <dbReference type="ChEBI" id="CHEBI:57844"/>
        <dbReference type="ChEBI" id="CHEBI:58772"/>
        <dbReference type="EC" id="1.8.4.11"/>
    </reaction>
</comment>
<keyword evidence="7" id="KW-1185">Reference proteome</keyword>
<dbReference type="EMBL" id="CP000544">
    <property type="protein sequence ID" value="ABM62147.1"/>
    <property type="molecule type" value="Genomic_DNA"/>
</dbReference>
<evidence type="ECO:0000256" key="2">
    <source>
        <dbReference type="ARBA" id="ARBA00047806"/>
    </source>
</evidence>
<dbReference type="GO" id="GO:0008113">
    <property type="term" value="F:peptide-methionine (S)-S-oxide reductase activity"/>
    <property type="evidence" value="ECO:0007669"/>
    <property type="project" value="UniProtKB-UniRule"/>
</dbReference>
<gene>
    <name evidence="4" type="primary">msrA</name>
    <name evidence="6" type="ordered locus">Hhal_1380</name>
</gene>
<dbReference type="Gene3D" id="3.30.1060.10">
    <property type="entry name" value="Peptide methionine sulphoxide reductase MsrA"/>
    <property type="match status" value="1"/>
</dbReference>
<dbReference type="STRING" id="349124.Hhal_1380"/>
<comment type="similarity">
    <text evidence="4">Belongs to the MsrA Met sulfoxide reductase family.</text>
</comment>
<evidence type="ECO:0000313" key="6">
    <source>
        <dbReference type="EMBL" id="ABM62147.1"/>
    </source>
</evidence>
<dbReference type="OrthoDB" id="4174719at2"/>
<reference evidence="6 7" key="2">
    <citation type="journal article" date="2013" name="Stand. Genomic Sci.">
        <title>Complete genome sequence of Halorhodospira halophila SL1.</title>
        <authorList>
            <person name="Challacombe J.F."/>
            <person name="Majid S."/>
            <person name="Deole R."/>
            <person name="Brettin T.S."/>
            <person name="Bruce D."/>
            <person name="Delano S.F."/>
            <person name="Detter J.C."/>
            <person name="Gleasner C.D."/>
            <person name="Han C.S."/>
            <person name="Misra M."/>
            <person name="Reitenga K.G."/>
            <person name="Mikhailova N."/>
            <person name="Woyke T."/>
            <person name="Pitluck S."/>
            <person name="Nolan M."/>
            <person name="Land M.L."/>
            <person name="Saunders E."/>
            <person name="Tapia R."/>
            <person name="Lapidus A."/>
            <person name="Ivanova N."/>
            <person name="Hoff W.D."/>
        </authorList>
    </citation>
    <scope>NUCLEOTIDE SEQUENCE [LARGE SCALE GENOMIC DNA]</scope>
    <source>
        <strain evidence="7">DSM 244 / SL1</strain>
    </source>
</reference>
<dbReference type="NCBIfam" id="TIGR00401">
    <property type="entry name" value="msrA"/>
    <property type="match status" value="1"/>
</dbReference>
<dbReference type="EC" id="1.8.4.11" evidence="4"/>
<sequence>MAETRAATFGGGCFWCIEGVFQRLRGVEAVVSGYAGGEVEAPTYRQVCTGTTGHAEVVQVRFDPEQISYRELLEVFFTIHDPTQRNRQGPDVGSQYRSIILYTDEEQRRTAVEVIGEIDAAGELPAPVVTEVEPLYTFYPAEPEHQRYYDGAPEAPYCRAMIAPKIARARERYPDRFAEG</sequence>
<dbReference type="HAMAP" id="MF_01401">
    <property type="entry name" value="MsrA"/>
    <property type="match status" value="1"/>
</dbReference>
<organism evidence="6 7">
    <name type="scientific">Halorhodospira halophila (strain DSM 244 / SL1)</name>
    <name type="common">Ectothiorhodospira halophila (strain DSM 244 / SL1)</name>
    <dbReference type="NCBI Taxonomy" id="349124"/>
    <lineage>
        <taxon>Bacteria</taxon>
        <taxon>Pseudomonadati</taxon>
        <taxon>Pseudomonadota</taxon>
        <taxon>Gammaproteobacteria</taxon>
        <taxon>Chromatiales</taxon>
        <taxon>Ectothiorhodospiraceae</taxon>
        <taxon>Halorhodospira</taxon>
    </lineage>
</organism>
<evidence type="ECO:0000256" key="4">
    <source>
        <dbReference type="HAMAP-Rule" id="MF_01401"/>
    </source>
</evidence>
<feature type="domain" description="Peptide methionine sulphoxide reductase MsrA" evidence="5">
    <location>
        <begin position="7"/>
        <end position="158"/>
    </location>
</feature>
<name>A1WWT5_HALHL</name>
<dbReference type="Proteomes" id="UP000000647">
    <property type="component" value="Chromosome"/>
</dbReference>
<reference evidence="7" key="1">
    <citation type="submission" date="2006-12" db="EMBL/GenBank/DDBJ databases">
        <title>Complete sequence of Halorhodospira halophila SL1.</title>
        <authorList>
            <consortium name="US DOE Joint Genome Institute"/>
            <person name="Copeland A."/>
            <person name="Lucas S."/>
            <person name="Lapidus A."/>
            <person name="Barry K."/>
            <person name="Detter J.C."/>
            <person name="Glavina del Rio T."/>
            <person name="Hammon N."/>
            <person name="Israni S."/>
            <person name="Dalin E."/>
            <person name="Tice H."/>
            <person name="Pitluck S."/>
            <person name="Saunders E."/>
            <person name="Brettin T."/>
            <person name="Bruce D."/>
            <person name="Han C."/>
            <person name="Tapia R."/>
            <person name="Schmutz J."/>
            <person name="Larimer F."/>
            <person name="Land M."/>
            <person name="Hauser L."/>
            <person name="Kyrpides N."/>
            <person name="Mikhailova N."/>
            <person name="Hoff W."/>
            <person name="Richardson P."/>
        </authorList>
    </citation>
    <scope>NUCLEOTIDE SEQUENCE [LARGE SCALE GENOMIC DNA]</scope>
    <source>
        <strain evidence="7">DSM 244 / SL1</strain>
    </source>
</reference>
<dbReference type="Pfam" id="PF01625">
    <property type="entry name" value="PMSR"/>
    <property type="match status" value="1"/>
</dbReference>
<proteinExistence type="inferred from homology"/>
<comment type="function">
    <text evidence="4">Has an important function as a repair enzyme for proteins that have been inactivated by oxidation. Catalyzes the reversible oxidation-reduction of methionine sulfoxide in proteins to methionine.</text>
</comment>
<evidence type="ECO:0000256" key="1">
    <source>
        <dbReference type="ARBA" id="ARBA00023002"/>
    </source>
</evidence>
<feature type="active site" evidence="4">
    <location>
        <position position="13"/>
    </location>
</feature>
<dbReference type="GO" id="GO:0033744">
    <property type="term" value="F:L-methionine:thioredoxin-disulfide S-oxidoreductase activity"/>
    <property type="evidence" value="ECO:0007669"/>
    <property type="project" value="RHEA"/>
</dbReference>
<dbReference type="RefSeq" id="WP_011814169.1">
    <property type="nucleotide sequence ID" value="NC_008789.1"/>
</dbReference>
<evidence type="ECO:0000259" key="5">
    <source>
        <dbReference type="Pfam" id="PF01625"/>
    </source>
</evidence>
<evidence type="ECO:0000256" key="3">
    <source>
        <dbReference type="ARBA" id="ARBA00048782"/>
    </source>
</evidence>